<evidence type="ECO:0000256" key="1">
    <source>
        <dbReference type="SAM" id="SignalP"/>
    </source>
</evidence>
<gene>
    <name evidence="3" type="ORF">Sviol_48620</name>
</gene>
<feature type="chain" id="PRO_5046888815" description="Deoxyribonuclease NucA/NucB domain-containing protein" evidence="1">
    <location>
        <begin position="30"/>
        <end position="362"/>
    </location>
</feature>
<feature type="signal peptide" evidence="1">
    <location>
        <begin position="1"/>
        <end position="29"/>
    </location>
</feature>
<evidence type="ECO:0000313" key="4">
    <source>
        <dbReference type="Proteomes" id="UP001050808"/>
    </source>
</evidence>
<protein>
    <recommendedName>
        <fullName evidence="2">Deoxyribonuclease NucA/NucB domain-containing protein</fullName>
    </recommendedName>
</protein>
<reference evidence="3" key="1">
    <citation type="submission" date="2024-05" db="EMBL/GenBank/DDBJ databases">
        <title>Whole genome shotgun sequence of Streptomyces violascens NBRC 12920.</title>
        <authorList>
            <person name="Komaki H."/>
            <person name="Tamura T."/>
        </authorList>
    </citation>
    <scope>NUCLEOTIDE SEQUENCE</scope>
    <source>
        <strain evidence="3">NBRC 12920</strain>
    </source>
</reference>
<name>A0ABQ3QT34_9ACTN</name>
<keyword evidence="1" id="KW-0732">Signal</keyword>
<sequence length="362" mass="39024">MKMIKRGGILLAALVAVSSAFTGVATADAAPPTPQPRHSATAQLTPLTTQDVATDAAVTCTVGQVRTDRTSSCASGGLRVDFYIEPEHQYQGSANFAWTSNVQLDARNRHRWTDRVTLRLLSTTVAAAELGVATITETCGHCTSTGGTPQITTLGTTRSWDIVIDSPGSVTSTDAQAPHLAYEAAPYTPVSIDLGPKLNVRCDNTPRMSPAAAGGCVYPDYTPSYNISVTGPFDQVAWHIDWAQHNLKNHWGWKGHGPALTRTMKQALIRANRRTACPSSIPRPPGKSCDEYPFASTHQGASVNPDFSCHMVPAAQNRLEGRARQSWYSANRLLEDDKFWVNVTNVPTVRSDAAMPPLVQCP</sequence>
<evidence type="ECO:0000259" key="2">
    <source>
        <dbReference type="Pfam" id="PF14040"/>
    </source>
</evidence>
<feature type="domain" description="Deoxyribonuclease NucA/NucB" evidence="2">
    <location>
        <begin position="271"/>
        <end position="341"/>
    </location>
</feature>
<keyword evidence="4" id="KW-1185">Reference proteome</keyword>
<dbReference type="EMBL" id="BNDY01000017">
    <property type="protein sequence ID" value="GHI40454.1"/>
    <property type="molecule type" value="Genomic_DNA"/>
</dbReference>
<evidence type="ECO:0000313" key="3">
    <source>
        <dbReference type="EMBL" id="GHI40454.1"/>
    </source>
</evidence>
<dbReference type="Pfam" id="PF14040">
    <property type="entry name" value="DNase_NucA_NucB"/>
    <property type="match status" value="1"/>
</dbReference>
<dbReference type="InterPro" id="IPR029476">
    <property type="entry name" value="DNase_NucA_NucB"/>
</dbReference>
<comment type="caution">
    <text evidence="3">The sequence shown here is derived from an EMBL/GenBank/DDBJ whole genome shotgun (WGS) entry which is preliminary data.</text>
</comment>
<dbReference type="Proteomes" id="UP001050808">
    <property type="component" value="Unassembled WGS sequence"/>
</dbReference>
<accession>A0ABQ3QT34</accession>
<organism evidence="3 4">
    <name type="scientific">Streptomyces violascens</name>
    <dbReference type="NCBI Taxonomy" id="67381"/>
    <lineage>
        <taxon>Bacteria</taxon>
        <taxon>Bacillati</taxon>
        <taxon>Actinomycetota</taxon>
        <taxon>Actinomycetes</taxon>
        <taxon>Kitasatosporales</taxon>
        <taxon>Streptomycetaceae</taxon>
        <taxon>Streptomyces</taxon>
    </lineage>
</organism>
<proteinExistence type="predicted"/>